<dbReference type="GO" id="GO:0050136">
    <property type="term" value="F:NADH dehydrogenase (quinone) (non-electrogenic) activity"/>
    <property type="evidence" value="ECO:0007669"/>
    <property type="project" value="UniProtKB-UniRule"/>
</dbReference>
<dbReference type="PRINTS" id="PR01434">
    <property type="entry name" value="NADHDHGNASE5"/>
</dbReference>
<dbReference type="GO" id="GO:0048038">
    <property type="term" value="F:quinone binding"/>
    <property type="evidence" value="ECO:0007669"/>
    <property type="project" value="UniProtKB-KW"/>
</dbReference>
<organism evidence="8 9">
    <name type="scientific">Anaerobacillus alkalilacustris</name>
    <dbReference type="NCBI Taxonomy" id="393763"/>
    <lineage>
        <taxon>Bacteria</taxon>
        <taxon>Bacillati</taxon>
        <taxon>Bacillota</taxon>
        <taxon>Bacilli</taxon>
        <taxon>Bacillales</taxon>
        <taxon>Bacillaceae</taxon>
        <taxon>Anaerobacillus</taxon>
    </lineage>
</organism>
<evidence type="ECO:0000256" key="3">
    <source>
        <dbReference type="ARBA" id="ARBA00022989"/>
    </source>
</evidence>
<comment type="catalytic activity">
    <reaction evidence="5">
        <text>a quinone + NADH + 5 H(+)(in) = a quinol + NAD(+) + 4 H(+)(out)</text>
        <dbReference type="Rhea" id="RHEA:57888"/>
        <dbReference type="ChEBI" id="CHEBI:15378"/>
        <dbReference type="ChEBI" id="CHEBI:24646"/>
        <dbReference type="ChEBI" id="CHEBI:57540"/>
        <dbReference type="ChEBI" id="CHEBI:57945"/>
        <dbReference type="ChEBI" id="CHEBI:132124"/>
    </reaction>
</comment>
<feature type="transmembrane region" description="Helical" evidence="5">
    <location>
        <begin position="39"/>
        <end position="58"/>
    </location>
</feature>
<dbReference type="HAMAP" id="MF_00445">
    <property type="entry name" value="NDH1_NuoN_1"/>
    <property type="match status" value="1"/>
</dbReference>
<dbReference type="Proteomes" id="UP000179524">
    <property type="component" value="Unassembled WGS sequence"/>
</dbReference>
<keyword evidence="5" id="KW-0813">Transport</keyword>
<evidence type="ECO:0000256" key="2">
    <source>
        <dbReference type="ARBA" id="ARBA00022692"/>
    </source>
</evidence>
<dbReference type="GO" id="GO:0005886">
    <property type="term" value="C:plasma membrane"/>
    <property type="evidence" value="ECO:0007669"/>
    <property type="project" value="UniProtKB-SubCell"/>
</dbReference>
<keyword evidence="5" id="KW-0874">Quinone</keyword>
<comment type="subunit">
    <text evidence="5">NDH-1 is composed of 14 different subunits. Subunits NuoA, H, J, K, L, M, N constitute the membrane sector of the complex.</text>
</comment>
<evidence type="ECO:0000256" key="1">
    <source>
        <dbReference type="ARBA" id="ARBA00004651"/>
    </source>
</evidence>
<feature type="transmembrane region" description="Helical" evidence="5">
    <location>
        <begin position="301"/>
        <end position="323"/>
    </location>
</feature>
<evidence type="ECO:0000259" key="7">
    <source>
        <dbReference type="Pfam" id="PF00361"/>
    </source>
</evidence>
<comment type="similarity">
    <text evidence="5">Belongs to the complex I subunit 2 family.</text>
</comment>
<dbReference type="Pfam" id="PF00361">
    <property type="entry name" value="Proton_antipo_M"/>
    <property type="match status" value="1"/>
</dbReference>
<dbReference type="PANTHER" id="PTHR22773">
    <property type="entry name" value="NADH DEHYDROGENASE"/>
    <property type="match status" value="1"/>
</dbReference>
<dbReference type="AlphaFoldDB" id="A0A1S2LGU5"/>
<keyword evidence="2 5" id="KW-0812">Transmembrane</keyword>
<feature type="transmembrane region" description="Helical" evidence="5">
    <location>
        <begin position="409"/>
        <end position="430"/>
    </location>
</feature>
<name>A0A1S2LGU5_9BACI</name>
<keyword evidence="3 5" id="KW-1133">Transmembrane helix</keyword>
<dbReference type="OrthoDB" id="9811718at2"/>
<feature type="domain" description="NADH:quinone oxidoreductase/Mrp antiporter transmembrane" evidence="7">
    <location>
        <begin position="125"/>
        <end position="422"/>
    </location>
</feature>
<feature type="transmembrane region" description="Helical" evidence="5">
    <location>
        <begin position="106"/>
        <end position="123"/>
    </location>
</feature>
<feature type="transmembrane region" description="Helical" evidence="5">
    <location>
        <begin position="74"/>
        <end position="94"/>
    </location>
</feature>
<keyword evidence="5" id="KW-0520">NAD</keyword>
<feature type="transmembrane region" description="Helical" evidence="5">
    <location>
        <begin position="160"/>
        <end position="183"/>
    </location>
</feature>
<feature type="transmembrane region" description="Helical" evidence="5">
    <location>
        <begin position="203"/>
        <end position="224"/>
    </location>
</feature>
<evidence type="ECO:0000313" key="8">
    <source>
        <dbReference type="EMBL" id="OIJ11728.1"/>
    </source>
</evidence>
<comment type="subcellular location">
    <subcellularLocation>
        <location evidence="1 5">Cell membrane</location>
        <topology evidence="1 5">Multi-pass membrane protein</topology>
    </subcellularLocation>
    <subcellularLocation>
        <location evidence="6">Membrane</location>
        <topology evidence="6">Multi-pass membrane protein</topology>
    </subcellularLocation>
</comment>
<dbReference type="RefSeq" id="WP_071310407.1">
    <property type="nucleotide sequence ID" value="NZ_MLQR01000036.1"/>
</dbReference>
<dbReference type="InterPro" id="IPR010096">
    <property type="entry name" value="NADH-Q_OxRdtase_suN/2"/>
</dbReference>
<dbReference type="GO" id="GO:0042773">
    <property type="term" value="P:ATP synthesis coupled electron transport"/>
    <property type="evidence" value="ECO:0007669"/>
    <property type="project" value="InterPro"/>
</dbReference>
<keyword evidence="5" id="KW-1278">Translocase</keyword>
<feature type="transmembrane region" description="Helical" evidence="5">
    <location>
        <begin position="451"/>
        <end position="472"/>
    </location>
</feature>
<dbReference type="InterPro" id="IPR001750">
    <property type="entry name" value="ND/Mrp_TM"/>
</dbReference>
<evidence type="ECO:0000256" key="6">
    <source>
        <dbReference type="RuleBase" id="RU000320"/>
    </source>
</evidence>
<keyword evidence="4 5" id="KW-0472">Membrane</keyword>
<accession>A0A1S2LGU5</accession>
<feature type="transmembrane region" description="Helical" evidence="5">
    <location>
        <begin position="6"/>
        <end position="27"/>
    </location>
</feature>
<feature type="transmembrane region" description="Helical" evidence="5">
    <location>
        <begin position="329"/>
        <end position="351"/>
    </location>
</feature>
<protein>
    <recommendedName>
        <fullName evidence="5">NADH-quinone oxidoreductase subunit N</fullName>
        <ecNumber evidence="5">7.1.1.-</ecNumber>
    </recommendedName>
    <alternativeName>
        <fullName evidence="5">NADH dehydrogenase I subunit N</fullName>
    </alternativeName>
    <alternativeName>
        <fullName evidence="5">NDH-1 subunit N</fullName>
    </alternativeName>
</protein>
<dbReference type="GO" id="GO:0008137">
    <property type="term" value="F:NADH dehydrogenase (ubiquinone) activity"/>
    <property type="evidence" value="ECO:0007669"/>
    <property type="project" value="InterPro"/>
</dbReference>
<gene>
    <name evidence="5" type="primary">nuoN</name>
    <name evidence="8" type="ORF">BKP37_14890</name>
</gene>
<keyword evidence="9" id="KW-1185">Reference proteome</keyword>
<feature type="transmembrane region" description="Helical" evidence="5">
    <location>
        <begin position="273"/>
        <end position="294"/>
    </location>
</feature>
<feature type="transmembrane region" description="Helical" evidence="5">
    <location>
        <begin position="245"/>
        <end position="267"/>
    </location>
</feature>
<dbReference type="EMBL" id="MLQR01000036">
    <property type="protein sequence ID" value="OIJ11728.1"/>
    <property type="molecule type" value="Genomic_DNA"/>
</dbReference>
<comment type="caution">
    <text evidence="8">The sequence shown here is derived from an EMBL/GenBank/DDBJ whole genome shotgun (WGS) entry which is preliminary data.</text>
</comment>
<dbReference type="NCBIfam" id="TIGR01770">
    <property type="entry name" value="NDH_I_N"/>
    <property type="match status" value="1"/>
</dbReference>
<feature type="transmembrane region" description="Helical" evidence="5">
    <location>
        <begin position="372"/>
        <end position="394"/>
    </location>
</feature>
<sequence>MTAFNADWSLMTPEIVLAILALTVFTIDFTTGIRGKKPFIGILSVLSLLITIILVVIFNQTPGSIGATFVVDPYAMLFKIVILIGVALVIINSMSYMEKHHEMYQGELYSLLLFAALGAMLMVSSADLITLFIGLEILSISSYCLAGFRKSQAKSSEAALKYVVLGGTASAFILYGMSFMYGLTGTTNLGEIGAGIQQLYGQYPYLVIMSLLFMIAGFGFKISIVPFHMWAPDVYEGAPTPITGFLATVSKVAGFAIMIRILAVGFGGIYHEWYFVIAVIAALTMIVGNTVALVQKNVKRLMAYSGIAQAGYLLVPLAASLSFNITMSMIVYYAFAYIFMTLGAFAIITHVTENAESEDISSFAGLQKRSPFLAHSMTVFLLSMTGLPITAGFVGKVYIFLGVMSSEMVWLAVVLIVTSTISFFYYFGIIRQMYMMDPKEDSSMLKAPTSISLIVTISLIGTFGLAFFANMLTNYMNGLMWIIL</sequence>
<keyword evidence="5" id="KW-1003">Cell membrane</keyword>
<proteinExistence type="inferred from homology"/>
<evidence type="ECO:0000256" key="5">
    <source>
        <dbReference type="HAMAP-Rule" id="MF_00445"/>
    </source>
</evidence>
<comment type="function">
    <text evidence="5">NDH-1 shuttles electrons from NADH, via FMN and iron-sulfur (Fe-S) centers, to quinones in the respiratory chain. The immediate electron acceptor for the enzyme in this species is believed to be a menaquinone. Couples the redox reaction to proton translocation (for every two electrons transferred, four hydrogen ions are translocated across the cytoplasmic membrane), and thus conserves the redox energy in a proton gradient.</text>
</comment>
<reference evidence="8 9" key="1">
    <citation type="submission" date="2016-10" db="EMBL/GenBank/DDBJ databases">
        <title>Draft genome sequences of four alkaliphilic bacteria belonging to the Anaerobacillus genus.</title>
        <authorList>
            <person name="Bassil N.M."/>
            <person name="Lloyd J.R."/>
        </authorList>
    </citation>
    <scope>NUCLEOTIDE SEQUENCE [LARGE SCALE GENOMIC DNA]</scope>
    <source>
        <strain evidence="8 9">DSM 18345</strain>
    </source>
</reference>
<dbReference type="EC" id="7.1.1.-" evidence="5"/>
<evidence type="ECO:0000256" key="4">
    <source>
        <dbReference type="ARBA" id="ARBA00023136"/>
    </source>
</evidence>
<evidence type="ECO:0000313" key="9">
    <source>
        <dbReference type="Proteomes" id="UP000179524"/>
    </source>
</evidence>